<reference evidence="1" key="1">
    <citation type="journal article" date="2014" name="Front. Microbiol.">
        <title>High frequency of phylogenetically diverse reductive dehalogenase-homologous genes in deep subseafloor sedimentary metagenomes.</title>
        <authorList>
            <person name="Kawai M."/>
            <person name="Futagami T."/>
            <person name="Toyoda A."/>
            <person name="Takaki Y."/>
            <person name="Nishi S."/>
            <person name="Hori S."/>
            <person name="Arai W."/>
            <person name="Tsubouchi T."/>
            <person name="Morono Y."/>
            <person name="Uchiyama I."/>
            <person name="Ito T."/>
            <person name="Fujiyama A."/>
            <person name="Inagaki F."/>
            <person name="Takami H."/>
        </authorList>
    </citation>
    <scope>NUCLEOTIDE SEQUENCE</scope>
    <source>
        <strain evidence="1">Expedition CK06-06</strain>
    </source>
</reference>
<protein>
    <submittedName>
        <fullName evidence="1">Uncharacterized protein</fullName>
    </submittedName>
</protein>
<comment type="caution">
    <text evidence="1">The sequence shown here is derived from an EMBL/GenBank/DDBJ whole genome shotgun (WGS) entry which is preliminary data.</text>
</comment>
<feature type="non-terminal residue" evidence="1">
    <location>
        <position position="36"/>
    </location>
</feature>
<name>X1Q3N8_9ZZZZ</name>
<gene>
    <name evidence="1" type="ORF">S06H3_67036</name>
</gene>
<organism evidence="1">
    <name type="scientific">marine sediment metagenome</name>
    <dbReference type="NCBI Taxonomy" id="412755"/>
    <lineage>
        <taxon>unclassified sequences</taxon>
        <taxon>metagenomes</taxon>
        <taxon>ecological metagenomes</taxon>
    </lineage>
</organism>
<dbReference type="EMBL" id="BARV01046110">
    <property type="protein sequence ID" value="GAI63122.1"/>
    <property type="molecule type" value="Genomic_DNA"/>
</dbReference>
<proteinExistence type="predicted"/>
<evidence type="ECO:0000313" key="1">
    <source>
        <dbReference type="EMBL" id="GAI63122.1"/>
    </source>
</evidence>
<sequence length="36" mass="4025">KLNMIDRRAGRIKNPGSLIKALNGMVIDNVKFLLKS</sequence>
<dbReference type="AlphaFoldDB" id="X1Q3N8"/>
<accession>X1Q3N8</accession>
<feature type="non-terminal residue" evidence="1">
    <location>
        <position position="1"/>
    </location>
</feature>